<keyword evidence="3 7" id="KW-0812">Transmembrane</keyword>
<evidence type="ECO:0000259" key="10">
    <source>
        <dbReference type="PROSITE" id="PS50866"/>
    </source>
</evidence>
<feature type="signal peptide" evidence="9">
    <location>
        <begin position="1"/>
        <end position="31"/>
    </location>
</feature>
<evidence type="ECO:0000256" key="7">
    <source>
        <dbReference type="RuleBase" id="RU003827"/>
    </source>
</evidence>
<feature type="transmembrane region" description="Helical" evidence="8">
    <location>
        <begin position="198"/>
        <end position="215"/>
    </location>
</feature>
<evidence type="ECO:0000313" key="11">
    <source>
        <dbReference type="EMBL" id="TEB34325.1"/>
    </source>
</evidence>
<comment type="similarity">
    <text evidence="2 7">Belongs to the EMP24/GP25L family.</text>
</comment>
<evidence type="ECO:0000256" key="5">
    <source>
        <dbReference type="ARBA" id="ARBA00022989"/>
    </source>
</evidence>
<dbReference type="InterPro" id="IPR009038">
    <property type="entry name" value="GOLD_dom"/>
</dbReference>
<evidence type="ECO:0000256" key="2">
    <source>
        <dbReference type="ARBA" id="ARBA00007104"/>
    </source>
</evidence>
<dbReference type="Pfam" id="PF01105">
    <property type="entry name" value="EMP24_GP25L"/>
    <property type="match status" value="1"/>
</dbReference>
<dbReference type="PROSITE" id="PS50866">
    <property type="entry name" value="GOLD"/>
    <property type="match status" value="1"/>
</dbReference>
<dbReference type="AlphaFoldDB" id="A0A4Y7TJG6"/>
<proteinExistence type="inferred from homology"/>
<name>A0A4Y7TJG6_COPMI</name>
<comment type="subcellular location">
    <subcellularLocation>
        <location evidence="1 7">Membrane</location>
        <topology evidence="1 7">Single-pass type I membrane protein</topology>
    </subcellularLocation>
</comment>
<keyword evidence="6 8" id="KW-0472">Membrane</keyword>
<dbReference type="STRING" id="71717.A0A4Y7TJG6"/>
<accession>A0A4Y7TJG6</accession>
<feature type="chain" id="PRO_5021457011" description="GOLD domain-containing protein" evidence="9">
    <location>
        <begin position="32"/>
        <end position="228"/>
    </location>
</feature>
<evidence type="ECO:0000256" key="6">
    <source>
        <dbReference type="ARBA" id="ARBA00023136"/>
    </source>
</evidence>
<keyword evidence="5 8" id="KW-1133">Transmembrane helix</keyword>
<keyword evidence="4 9" id="KW-0732">Signal</keyword>
<dbReference type="Proteomes" id="UP000298030">
    <property type="component" value="Unassembled WGS sequence"/>
</dbReference>
<sequence length="228" mass="25482">MACRISRLPASLLSFTLFALLFLSALDSVSAIKFSLPAHRYPNAKCIWNAVHENQLVIVTANVGAGPNQRVDVEIVDSSANKNVYLSKRGIKGETRLAITTHAEGEVGVCLKNHVEGDMGYEEASKLSRIVDLDVDIGADAVDYNAIANQESLSGLETEMRKIEGIIKEIIDEMSYLKNREERFTMTNVSTNERVQNFAWFTIVSLTGLGVWQILHLRAYFKRKYLID</sequence>
<dbReference type="EMBL" id="QPFP01000010">
    <property type="protein sequence ID" value="TEB34325.1"/>
    <property type="molecule type" value="Genomic_DNA"/>
</dbReference>
<evidence type="ECO:0000256" key="4">
    <source>
        <dbReference type="ARBA" id="ARBA00022729"/>
    </source>
</evidence>
<protein>
    <recommendedName>
        <fullName evidence="10">GOLD domain-containing protein</fullName>
    </recommendedName>
</protein>
<dbReference type="InterPro" id="IPR015720">
    <property type="entry name" value="Emp24-like"/>
</dbReference>
<keyword evidence="12" id="KW-1185">Reference proteome</keyword>
<dbReference type="SMART" id="SM01190">
    <property type="entry name" value="EMP24_GP25L"/>
    <property type="match status" value="1"/>
</dbReference>
<comment type="caution">
    <text evidence="11">The sequence shown here is derived from an EMBL/GenBank/DDBJ whole genome shotgun (WGS) entry which is preliminary data.</text>
</comment>
<gene>
    <name evidence="11" type="ORF">FA13DRAFT_1685661</name>
</gene>
<evidence type="ECO:0000313" key="12">
    <source>
        <dbReference type="Proteomes" id="UP000298030"/>
    </source>
</evidence>
<dbReference type="PANTHER" id="PTHR22811">
    <property type="entry name" value="TRANSMEMBRANE EMP24 DOMAIN-CONTAINING PROTEIN"/>
    <property type="match status" value="1"/>
</dbReference>
<evidence type="ECO:0000256" key="8">
    <source>
        <dbReference type="SAM" id="Phobius"/>
    </source>
</evidence>
<dbReference type="GO" id="GO:0016020">
    <property type="term" value="C:membrane"/>
    <property type="evidence" value="ECO:0007669"/>
    <property type="project" value="UniProtKB-SubCell"/>
</dbReference>
<evidence type="ECO:0000256" key="1">
    <source>
        <dbReference type="ARBA" id="ARBA00004479"/>
    </source>
</evidence>
<dbReference type="OrthoDB" id="759142at2759"/>
<evidence type="ECO:0000256" key="3">
    <source>
        <dbReference type="ARBA" id="ARBA00022692"/>
    </source>
</evidence>
<feature type="domain" description="GOLD" evidence="10">
    <location>
        <begin position="44"/>
        <end position="137"/>
    </location>
</feature>
<organism evidence="11 12">
    <name type="scientific">Coprinellus micaceus</name>
    <name type="common">Glistening ink-cap mushroom</name>
    <name type="synonym">Coprinus micaceus</name>
    <dbReference type="NCBI Taxonomy" id="71717"/>
    <lineage>
        <taxon>Eukaryota</taxon>
        <taxon>Fungi</taxon>
        <taxon>Dikarya</taxon>
        <taxon>Basidiomycota</taxon>
        <taxon>Agaricomycotina</taxon>
        <taxon>Agaricomycetes</taxon>
        <taxon>Agaricomycetidae</taxon>
        <taxon>Agaricales</taxon>
        <taxon>Agaricineae</taxon>
        <taxon>Psathyrellaceae</taxon>
        <taxon>Coprinellus</taxon>
    </lineage>
</organism>
<evidence type="ECO:0000256" key="9">
    <source>
        <dbReference type="SAM" id="SignalP"/>
    </source>
</evidence>
<reference evidence="11 12" key="1">
    <citation type="journal article" date="2019" name="Nat. Ecol. Evol.">
        <title>Megaphylogeny resolves global patterns of mushroom evolution.</title>
        <authorList>
            <person name="Varga T."/>
            <person name="Krizsan K."/>
            <person name="Foldi C."/>
            <person name="Dima B."/>
            <person name="Sanchez-Garcia M."/>
            <person name="Sanchez-Ramirez S."/>
            <person name="Szollosi G.J."/>
            <person name="Szarkandi J.G."/>
            <person name="Papp V."/>
            <person name="Albert L."/>
            <person name="Andreopoulos W."/>
            <person name="Angelini C."/>
            <person name="Antonin V."/>
            <person name="Barry K.W."/>
            <person name="Bougher N.L."/>
            <person name="Buchanan P."/>
            <person name="Buyck B."/>
            <person name="Bense V."/>
            <person name="Catcheside P."/>
            <person name="Chovatia M."/>
            <person name="Cooper J."/>
            <person name="Damon W."/>
            <person name="Desjardin D."/>
            <person name="Finy P."/>
            <person name="Geml J."/>
            <person name="Haridas S."/>
            <person name="Hughes K."/>
            <person name="Justo A."/>
            <person name="Karasinski D."/>
            <person name="Kautmanova I."/>
            <person name="Kiss B."/>
            <person name="Kocsube S."/>
            <person name="Kotiranta H."/>
            <person name="LaButti K.M."/>
            <person name="Lechner B.E."/>
            <person name="Liimatainen K."/>
            <person name="Lipzen A."/>
            <person name="Lukacs Z."/>
            <person name="Mihaltcheva S."/>
            <person name="Morgado L.N."/>
            <person name="Niskanen T."/>
            <person name="Noordeloos M.E."/>
            <person name="Ohm R.A."/>
            <person name="Ortiz-Santana B."/>
            <person name="Ovrebo C."/>
            <person name="Racz N."/>
            <person name="Riley R."/>
            <person name="Savchenko A."/>
            <person name="Shiryaev A."/>
            <person name="Soop K."/>
            <person name="Spirin V."/>
            <person name="Szebenyi C."/>
            <person name="Tomsovsky M."/>
            <person name="Tulloss R.E."/>
            <person name="Uehling J."/>
            <person name="Grigoriev I.V."/>
            <person name="Vagvolgyi C."/>
            <person name="Papp T."/>
            <person name="Martin F.M."/>
            <person name="Miettinen O."/>
            <person name="Hibbett D.S."/>
            <person name="Nagy L.G."/>
        </authorList>
    </citation>
    <scope>NUCLEOTIDE SEQUENCE [LARGE SCALE GENOMIC DNA]</scope>
    <source>
        <strain evidence="11 12">FP101781</strain>
    </source>
</reference>